<evidence type="ECO:0000256" key="11">
    <source>
        <dbReference type="ARBA" id="ARBA00038250"/>
    </source>
</evidence>
<evidence type="ECO:0000256" key="7">
    <source>
        <dbReference type="ARBA" id="ARBA00023018"/>
    </source>
</evidence>
<dbReference type="SMART" id="SM00369">
    <property type="entry name" value="LRR_TYP"/>
    <property type="match status" value="8"/>
</dbReference>
<keyword evidence="14" id="KW-1185">Reference proteome</keyword>
<keyword evidence="8 12" id="KW-0472">Membrane</keyword>
<dbReference type="InterPro" id="IPR001611">
    <property type="entry name" value="Leu-rich_rpt"/>
</dbReference>
<keyword evidence="3 12" id="KW-0812">Transmembrane</keyword>
<evidence type="ECO:0000313" key="13">
    <source>
        <dbReference type="Ensembl" id="ENSENLP00000025842.1"/>
    </source>
</evidence>
<dbReference type="PANTHER" id="PTHR45842:SF12">
    <property type="entry name" value="KEKKON 5, ISOFORM A"/>
    <property type="match status" value="1"/>
</dbReference>
<evidence type="ECO:0000256" key="6">
    <source>
        <dbReference type="ARBA" id="ARBA00022989"/>
    </source>
</evidence>
<evidence type="ECO:0000256" key="12">
    <source>
        <dbReference type="SAM" id="Phobius"/>
    </source>
</evidence>
<keyword evidence="4" id="KW-0732">Signal</keyword>
<keyword evidence="1" id="KW-1003">Cell membrane</keyword>
<dbReference type="Gene3D" id="3.80.10.10">
    <property type="entry name" value="Ribonuclease Inhibitor"/>
    <property type="match status" value="1"/>
</dbReference>
<dbReference type="OMA" id="FHLCEDA"/>
<evidence type="ECO:0000256" key="2">
    <source>
        <dbReference type="ARBA" id="ARBA00022614"/>
    </source>
</evidence>
<evidence type="ECO:0000256" key="9">
    <source>
        <dbReference type="ARBA" id="ARBA00023180"/>
    </source>
</evidence>
<evidence type="ECO:0000313" key="14">
    <source>
        <dbReference type="Proteomes" id="UP000472264"/>
    </source>
</evidence>
<evidence type="ECO:0000256" key="5">
    <source>
        <dbReference type="ARBA" id="ARBA00022737"/>
    </source>
</evidence>
<dbReference type="Proteomes" id="UP000472264">
    <property type="component" value="Chromosome 1"/>
</dbReference>
<dbReference type="FunCoup" id="A0A665V3F4">
    <property type="interactions" value="752"/>
</dbReference>
<reference evidence="13" key="2">
    <citation type="submission" date="2025-08" db="UniProtKB">
        <authorList>
            <consortium name="Ensembl"/>
        </authorList>
    </citation>
    <scope>IDENTIFICATION</scope>
</reference>
<dbReference type="InterPro" id="IPR032675">
    <property type="entry name" value="LRR_dom_sf"/>
</dbReference>
<keyword evidence="9" id="KW-0325">Glycoprotein</keyword>
<dbReference type="InParanoid" id="A0A665V3F4"/>
<dbReference type="AlphaFoldDB" id="A0A665V3F4"/>
<accession>A0A665V3F4</accession>
<evidence type="ECO:0000256" key="10">
    <source>
        <dbReference type="ARBA" id="ARBA00035006"/>
    </source>
</evidence>
<dbReference type="Pfam" id="PF13855">
    <property type="entry name" value="LRR_8"/>
    <property type="match status" value="2"/>
</dbReference>
<protein>
    <submittedName>
        <fullName evidence="13">Leucine rich repeat transmembrane neuronal 1</fullName>
    </submittedName>
</protein>
<keyword evidence="5" id="KW-0677">Repeat</keyword>
<evidence type="ECO:0000256" key="1">
    <source>
        <dbReference type="ARBA" id="ARBA00022475"/>
    </source>
</evidence>
<dbReference type="InterPro" id="IPR050467">
    <property type="entry name" value="LRFN"/>
</dbReference>
<keyword evidence="6 12" id="KW-1133">Transmembrane helix</keyword>
<evidence type="ECO:0000256" key="3">
    <source>
        <dbReference type="ARBA" id="ARBA00022692"/>
    </source>
</evidence>
<proteinExistence type="inferred from homology"/>
<dbReference type="GO" id="GO:0045211">
    <property type="term" value="C:postsynaptic membrane"/>
    <property type="evidence" value="ECO:0007669"/>
    <property type="project" value="UniProtKB-SubCell"/>
</dbReference>
<reference evidence="13" key="1">
    <citation type="submission" date="2021-04" db="EMBL/GenBank/DDBJ databases">
        <authorList>
            <consortium name="Wellcome Sanger Institute Data Sharing"/>
        </authorList>
    </citation>
    <scope>NUCLEOTIDE SEQUENCE [LARGE SCALE GENOMIC DNA]</scope>
</reference>
<organism evidence="13 14">
    <name type="scientific">Echeneis naucrates</name>
    <name type="common">Live sharksucker</name>
    <dbReference type="NCBI Taxonomy" id="173247"/>
    <lineage>
        <taxon>Eukaryota</taxon>
        <taxon>Metazoa</taxon>
        <taxon>Chordata</taxon>
        <taxon>Craniata</taxon>
        <taxon>Vertebrata</taxon>
        <taxon>Euteleostomi</taxon>
        <taxon>Actinopterygii</taxon>
        <taxon>Neopterygii</taxon>
        <taxon>Teleostei</taxon>
        <taxon>Neoteleostei</taxon>
        <taxon>Acanthomorphata</taxon>
        <taxon>Carangaria</taxon>
        <taxon>Carangiformes</taxon>
        <taxon>Echeneidae</taxon>
        <taxon>Echeneis</taxon>
    </lineage>
</organism>
<dbReference type="PANTHER" id="PTHR45842">
    <property type="entry name" value="SYNAPTIC ADHESION-LIKE MOLECULE SALM"/>
    <property type="match status" value="1"/>
</dbReference>
<dbReference type="Ensembl" id="ENSENLT00000026658.1">
    <property type="protein sequence ID" value="ENSENLP00000025842.1"/>
    <property type="gene ID" value="ENSENLG00000011643.1"/>
</dbReference>
<evidence type="ECO:0000256" key="4">
    <source>
        <dbReference type="ARBA" id="ARBA00022729"/>
    </source>
</evidence>
<dbReference type="PRINTS" id="PR00019">
    <property type="entry name" value="LEURICHRPT"/>
</dbReference>
<dbReference type="InterPro" id="IPR003591">
    <property type="entry name" value="Leu-rich_rpt_typical-subtyp"/>
</dbReference>
<reference evidence="13" key="3">
    <citation type="submission" date="2025-09" db="UniProtKB">
        <authorList>
            <consortium name="Ensembl"/>
        </authorList>
    </citation>
    <scope>IDENTIFICATION</scope>
</reference>
<keyword evidence="7" id="KW-0770">Synapse</keyword>
<dbReference type="PROSITE" id="PS51450">
    <property type="entry name" value="LRR"/>
    <property type="match status" value="2"/>
</dbReference>
<keyword evidence="2" id="KW-0433">Leucine-rich repeat</keyword>
<comment type="similarity">
    <text evidence="11">Belongs to the LRRTM family.</text>
</comment>
<comment type="subcellular location">
    <subcellularLocation>
        <location evidence="10">Postsynaptic cell membrane</location>
        <topology evidence="10">Single-pass type I membrane protein</topology>
    </subcellularLocation>
</comment>
<evidence type="ECO:0000256" key="8">
    <source>
        <dbReference type="ARBA" id="ARBA00023136"/>
    </source>
</evidence>
<dbReference type="SUPFAM" id="SSF52058">
    <property type="entry name" value="L domain-like"/>
    <property type="match status" value="1"/>
</dbReference>
<gene>
    <name evidence="13" type="primary">lrrtm1</name>
</gene>
<sequence length="565" mass="64196">MKLMIKLFKYDVTVPLVEAVCPKLCRCDSKLLYCEGLNLTDIPRNLSSAMGLSMRENNLTELREGQLAGLSQLTWLYLDHNNIDIVEEGAFDRLRRVKELDLSSNRIESLPNGTFRPLPNLRILDLSYNRLQALEPDLFHGLRKLTNLHLRYNALKFVPVRIFQDCRSMQFLDLGYNQLQSLARNSFAGLFKLAELHLEHNELVKVNLAHFPRLISLRTLYMHNNRALIVVNTLDWTWHFLEKIDLSANEIEYIEPHVFESAPNLKVLMLDSNRLTSVDQRILDSWSSLESITLAGNDWECSRNVCALASWLSAFRGQRDNSLLCSSPDTAQGEDVLDAVYAFQLCEDPPMEATTAGLFASTRDLAQGGSVFLGPFTPNPYEGEGSKVVTGSSTVTVGQNDQESTMQIQKVVTGTMALIFSFLIIVLMLYVAWKCFPAGIRQLRQCFSSQRRKQKQKQSMQQMAAISSPEYYVDYKPNNIEGALVIINEYGSCTCQQQPSRECEVVLHVADYITVDLLLLLSIADLRPQDIMGHLTVGHVVQKCRGIHLGHRGFFFFFFFSWVDN</sequence>
<name>A0A665V3F4_ECHNA</name>
<dbReference type="FunFam" id="3.80.10.10:FF:000005">
    <property type="entry name" value="leucine-rich repeat transmembrane neuronal protein 4"/>
    <property type="match status" value="1"/>
</dbReference>
<feature type="transmembrane region" description="Helical" evidence="12">
    <location>
        <begin position="411"/>
        <end position="433"/>
    </location>
</feature>